<dbReference type="PANTHER" id="PTHR34894">
    <property type="entry name" value="SAM-DEPENDENT METHYLTRANSFERASE RSMI, CONSERVED SITE"/>
    <property type="match status" value="1"/>
</dbReference>
<feature type="compositionally biased region" description="Low complexity" evidence="2">
    <location>
        <begin position="414"/>
        <end position="424"/>
    </location>
</feature>
<evidence type="ECO:0000313" key="3">
    <source>
        <dbReference type="EMBL" id="CAD9125807.1"/>
    </source>
</evidence>
<evidence type="ECO:0000256" key="2">
    <source>
        <dbReference type="SAM" id="MobiDB-lite"/>
    </source>
</evidence>
<feature type="region of interest" description="Disordered" evidence="2">
    <location>
        <begin position="43"/>
        <end position="93"/>
    </location>
</feature>
<feature type="coiled-coil region" evidence="1">
    <location>
        <begin position="256"/>
        <end position="301"/>
    </location>
</feature>
<feature type="coiled-coil region" evidence="1">
    <location>
        <begin position="330"/>
        <end position="371"/>
    </location>
</feature>
<dbReference type="AlphaFoldDB" id="A0A7S1M9P7"/>
<gene>
    <name evidence="3" type="ORF">NDES1114_LOCUS19791</name>
</gene>
<protein>
    <submittedName>
        <fullName evidence="3">Uncharacterized protein</fullName>
    </submittedName>
</protein>
<dbReference type="PANTHER" id="PTHR34894:SF5">
    <property type="entry name" value="EF-HAND DOMAIN-CONTAINING PROTEIN"/>
    <property type="match status" value="1"/>
</dbReference>
<proteinExistence type="predicted"/>
<accession>A0A7S1M9P7</accession>
<reference evidence="3" key="1">
    <citation type="submission" date="2021-01" db="EMBL/GenBank/DDBJ databases">
        <authorList>
            <person name="Corre E."/>
            <person name="Pelletier E."/>
            <person name="Niang G."/>
            <person name="Scheremetjew M."/>
            <person name="Finn R."/>
            <person name="Kale V."/>
            <person name="Holt S."/>
            <person name="Cochrane G."/>
            <person name="Meng A."/>
            <person name="Brown T."/>
            <person name="Cohen L."/>
        </authorList>
    </citation>
    <scope>NUCLEOTIDE SEQUENCE</scope>
    <source>
        <strain evidence="3">CCAP 1951/1</strain>
    </source>
</reference>
<feature type="compositionally biased region" description="Basic and acidic residues" evidence="2">
    <location>
        <begin position="71"/>
        <end position="80"/>
    </location>
</feature>
<evidence type="ECO:0000256" key="1">
    <source>
        <dbReference type="SAM" id="Coils"/>
    </source>
</evidence>
<name>A0A7S1M9P7_NEODS</name>
<keyword evidence="1" id="KW-0175">Coiled coil</keyword>
<sequence>MAARTPHRVRSDGSVAFSGKRGVKEITRMPHDEVVARFNASATPSVSGSFHQLPAHLPPLASTPPPSAKFDASRTPHSVKEAATPGRPSRARDRTVADAAFVVPDGLLRHDEELEAVVHGTQRAQSLNARLKLPQHMLSQRESVRLLEASLDQRLATVAAESVHEEVSRHDAALAAHEVMSDVAHELTRQVAAQCEERGRLLARVWLRYTDVVNSLTKAWEDEKQSHAVAEQQASKQLQQLRRDYATVVSHAESMLRESRAEMARVAKENAETQKQTNRQLDEAKAGLRRLQAEVRRALRSGELQPLAAAVDAEKLVSSDAAAAMASLNEHTAARRIRDLESQVRELDAQKRDTERQLVRLDLEFVDAKAEVARLRGFLRGTTVTGPTSTTQRVEAGVQVDPAALGDNAPTATPSPLGSSPRSLSPDDEGPANAPEPDALAPQPAMVAM</sequence>
<feature type="region of interest" description="Disordered" evidence="2">
    <location>
        <begin position="401"/>
        <end position="449"/>
    </location>
</feature>
<dbReference type="EMBL" id="HBGF01029770">
    <property type="protein sequence ID" value="CAD9125807.1"/>
    <property type="molecule type" value="Transcribed_RNA"/>
</dbReference>
<organism evidence="3">
    <name type="scientific">Neobodo designis</name>
    <name type="common">Flagellated protozoan</name>
    <name type="synonym">Bodo designis</name>
    <dbReference type="NCBI Taxonomy" id="312471"/>
    <lineage>
        <taxon>Eukaryota</taxon>
        <taxon>Discoba</taxon>
        <taxon>Euglenozoa</taxon>
        <taxon>Kinetoplastea</taxon>
        <taxon>Metakinetoplastina</taxon>
        <taxon>Neobodonida</taxon>
        <taxon>Neobodo</taxon>
    </lineage>
</organism>